<evidence type="ECO:0000313" key="2">
    <source>
        <dbReference type="Proteomes" id="UP000092643"/>
    </source>
</evidence>
<dbReference type="RefSeq" id="WP_231128976.1">
    <property type="nucleotide sequence ID" value="NZ_JTJO01000050.1"/>
</dbReference>
<name>A0A1A7P5N8_9PAST</name>
<comment type="caution">
    <text evidence="1">The sequence shown here is derived from an EMBL/GenBank/DDBJ whole genome shotgun (WGS) entry which is preliminary data.</text>
</comment>
<sequence>YVTRAQCYQAVKALKSYGIKRVCALFALSERTYYAQRKRQAKRNKHLGLAVEIKALFDESEL</sequence>
<reference evidence="1 2" key="1">
    <citation type="submission" date="2014-11" db="EMBL/GenBank/DDBJ databases">
        <title>Pan-genome of Gallibacterium spp.</title>
        <authorList>
            <person name="Kudirkiene E."/>
            <person name="Bojesen A.M."/>
        </authorList>
    </citation>
    <scope>NUCLEOTIDE SEQUENCE [LARGE SCALE GENOMIC DNA]</scope>
    <source>
        <strain evidence="1 2">F 279</strain>
    </source>
</reference>
<proteinExistence type="predicted"/>
<dbReference type="EMBL" id="JTJO01000050">
    <property type="protein sequence ID" value="OBW97125.1"/>
    <property type="molecule type" value="Genomic_DNA"/>
</dbReference>
<protein>
    <submittedName>
        <fullName evidence="1">Uncharacterized protein</fullName>
    </submittedName>
</protein>
<organism evidence="1 2">
    <name type="scientific">Gallibacterium anatis</name>
    <dbReference type="NCBI Taxonomy" id="750"/>
    <lineage>
        <taxon>Bacteria</taxon>
        <taxon>Pseudomonadati</taxon>
        <taxon>Pseudomonadota</taxon>
        <taxon>Gammaproteobacteria</taxon>
        <taxon>Pasteurellales</taxon>
        <taxon>Pasteurellaceae</taxon>
        <taxon>Gallibacterium</taxon>
    </lineage>
</organism>
<accession>A0A1A7P5N8</accession>
<evidence type="ECO:0000313" key="1">
    <source>
        <dbReference type="EMBL" id="OBW97125.1"/>
    </source>
</evidence>
<gene>
    <name evidence="1" type="ORF">QV03_09900</name>
</gene>
<dbReference type="AlphaFoldDB" id="A0A1A7P5N8"/>
<feature type="non-terminal residue" evidence="1">
    <location>
        <position position="1"/>
    </location>
</feature>
<dbReference type="Proteomes" id="UP000092643">
    <property type="component" value="Unassembled WGS sequence"/>
</dbReference>